<keyword evidence="6" id="KW-1185">Reference proteome</keyword>
<dbReference type="Proteomes" id="UP000708208">
    <property type="component" value="Unassembled WGS sequence"/>
</dbReference>
<organism evidence="5 6">
    <name type="scientific">Allacma fusca</name>
    <dbReference type="NCBI Taxonomy" id="39272"/>
    <lineage>
        <taxon>Eukaryota</taxon>
        <taxon>Metazoa</taxon>
        <taxon>Ecdysozoa</taxon>
        <taxon>Arthropoda</taxon>
        <taxon>Hexapoda</taxon>
        <taxon>Collembola</taxon>
        <taxon>Symphypleona</taxon>
        <taxon>Sminthuridae</taxon>
        <taxon>Allacma</taxon>
    </lineage>
</organism>
<protein>
    <recommendedName>
        <fullName evidence="7">WD and tetratricopeptide repeats protein 1</fullName>
    </recommendedName>
</protein>
<feature type="repeat" description="WD" evidence="3">
    <location>
        <begin position="581"/>
        <end position="623"/>
    </location>
</feature>
<evidence type="ECO:0000313" key="5">
    <source>
        <dbReference type="EMBL" id="CAG7831709.1"/>
    </source>
</evidence>
<comment type="caution">
    <text evidence="5">The sequence shown here is derived from an EMBL/GenBank/DDBJ whole genome shotgun (WGS) entry which is preliminary data.</text>
</comment>
<keyword evidence="2" id="KW-0677">Repeat</keyword>
<dbReference type="GO" id="GO:0080008">
    <property type="term" value="C:Cul4-RING E3 ubiquitin ligase complex"/>
    <property type="evidence" value="ECO:0007669"/>
    <property type="project" value="TreeGrafter"/>
</dbReference>
<dbReference type="EMBL" id="CAJVCH010561676">
    <property type="protein sequence ID" value="CAG7831709.1"/>
    <property type="molecule type" value="Genomic_DNA"/>
</dbReference>
<evidence type="ECO:0000313" key="6">
    <source>
        <dbReference type="Proteomes" id="UP000708208"/>
    </source>
</evidence>
<feature type="compositionally biased region" description="Polar residues" evidence="4">
    <location>
        <begin position="532"/>
        <end position="550"/>
    </location>
</feature>
<feature type="repeat" description="WD" evidence="3">
    <location>
        <begin position="87"/>
        <end position="130"/>
    </location>
</feature>
<evidence type="ECO:0000256" key="4">
    <source>
        <dbReference type="SAM" id="MobiDB-lite"/>
    </source>
</evidence>
<reference evidence="5" key="1">
    <citation type="submission" date="2021-06" db="EMBL/GenBank/DDBJ databases">
        <authorList>
            <person name="Hodson N. C."/>
            <person name="Mongue J. A."/>
            <person name="Jaron S. K."/>
        </authorList>
    </citation>
    <scope>NUCLEOTIDE SEQUENCE</scope>
</reference>
<sequence length="723" mass="80158">MRSTQNFASLHLKRELDERYRYAIQNEFMVTGENIRKLDLYGELEGHSGCVNCLEWNESGSIVASGSDDVHINLWDPLRKKLLVSIPSGHHGNIFSVKFVPNSRDRQIISGAADHAIRVHDVDVKEILSMCSCHQGRVKRIVTDPNVPHLFWSAGEDGVIIQHDLRTSHYCTTSSKKLKNILINLKSYTGSKAEAKCLAVNPVQPEYMAVGANDAFVRIYDRRMIKLFDESNPQSIPSDAVQYFVPGHLPAKMLEYKRNFRSIASTYVAFSPDGRELLVNLGGEQIYLFPVLSSVQKLPMSFTVPKTNKPAEESVENGGKPSNGYVNGCHSIGQLPFMCKDFRSASVRTLPPHVEAIKLLANEAFEAKKYSRAIHLYNDALLKCPNSPVLLGNRAAALLKRQWDGDVYSALYDCHTALNLDQGHFKAHIRLCRCLHDLGRYCEANSCLRNFQDRFPSHAQSQICRKLEADITRNLKASENTKVSSSSSSSSDSCSPAASTPSPSASGPAGAARSNSTENYSNLQEEDDEVMSENSSETVASNNDAVNENASGEPEKKKKTILFPQDELNFKTRAIDFSGRFCGHCNTTTDIKEANFFGNYIVAGSDDGKFFIWDKNTSNIVRILVGDESIVNCLQPHPSTCLLATSGIESVVRIWSPLPDQDGKNSERVVEDIEDAASTNQKRMASNPAGNFLNLFFNMGYRLNAEQEQVEDAQDAAVQCNST</sequence>
<dbReference type="InterPro" id="IPR001680">
    <property type="entry name" value="WD40_rpt"/>
</dbReference>
<dbReference type="PROSITE" id="PS50082">
    <property type="entry name" value="WD_REPEATS_2"/>
    <property type="match status" value="4"/>
</dbReference>
<evidence type="ECO:0000256" key="3">
    <source>
        <dbReference type="PROSITE-ProRule" id="PRU00221"/>
    </source>
</evidence>
<feature type="compositionally biased region" description="Low complexity" evidence="4">
    <location>
        <begin position="484"/>
        <end position="516"/>
    </location>
</feature>
<dbReference type="SMART" id="SM00320">
    <property type="entry name" value="WD40"/>
    <property type="match status" value="6"/>
</dbReference>
<feature type="repeat" description="WD" evidence="3">
    <location>
        <begin position="44"/>
        <end position="76"/>
    </location>
</feature>
<accession>A0A8J2LG36</accession>
<dbReference type="OrthoDB" id="4869960at2759"/>
<keyword evidence="1 3" id="KW-0853">WD repeat</keyword>
<dbReference type="GO" id="GO:0045717">
    <property type="term" value="P:negative regulation of fatty acid biosynthetic process"/>
    <property type="evidence" value="ECO:0007669"/>
    <property type="project" value="TreeGrafter"/>
</dbReference>
<name>A0A8J2LG36_9HEXA</name>
<evidence type="ECO:0000256" key="1">
    <source>
        <dbReference type="ARBA" id="ARBA00022574"/>
    </source>
</evidence>
<dbReference type="GO" id="GO:0005737">
    <property type="term" value="C:cytoplasm"/>
    <property type="evidence" value="ECO:0007669"/>
    <property type="project" value="TreeGrafter"/>
</dbReference>
<evidence type="ECO:0000256" key="2">
    <source>
        <dbReference type="ARBA" id="ARBA00022737"/>
    </source>
</evidence>
<feature type="repeat" description="WD" evidence="3">
    <location>
        <begin position="624"/>
        <end position="656"/>
    </location>
</feature>
<dbReference type="PANTHER" id="PTHR15574:SF40">
    <property type="entry name" value="WD AND TETRATRICOPEPTIDE REPEATS PROTEIN 1"/>
    <property type="match status" value="1"/>
</dbReference>
<dbReference type="InterPro" id="IPR045151">
    <property type="entry name" value="DCAF8"/>
</dbReference>
<dbReference type="Pfam" id="PF00400">
    <property type="entry name" value="WD40"/>
    <property type="match status" value="4"/>
</dbReference>
<dbReference type="AlphaFoldDB" id="A0A8J2LG36"/>
<proteinExistence type="predicted"/>
<feature type="region of interest" description="Disordered" evidence="4">
    <location>
        <begin position="478"/>
        <end position="560"/>
    </location>
</feature>
<dbReference type="PROSITE" id="PS50294">
    <property type="entry name" value="WD_REPEATS_REGION"/>
    <property type="match status" value="1"/>
</dbReference>
<dbReference type="PANTHER" id="PTHR15574">
    <property type="entry name" value="WD REPEAT DOMAIN-CONTAINING FAMILY"/>
    <property type="match status" value="1"/>
</dbReference>
<evidence type="ECO:0008006" key="7">
    <source>
        <dbReference type="Google" id="ProtNLM"/>
    </source>
</evidence>
<gene>
    <name evidence="5" type="ORF">AFUS01_LOCUS41436</name>
</gene>